<dbReference type="SUPFAM" id="SSF52113">
    <property type="entry name" value="BRCT domain"/>
    <property type="match status" value="1"/>
</dbReference>
<evidence type="ECO:0000313" key="3">
    <source>
        <dbReference type="Proteomes" id="UP000828390"/>
    </source>
</evidence>
<reference evidence="2" key="2">
    <citation type="submission" date="2020-11" db="EMBL/GenBank/DDBJ databases">
        <authorList>
            <person name="McCartney M.A."/>
            <person name="Auch B."/>
            <person name="Kono T."/>
            <person name="Mallez S."/>
            <person name="Becker A."/>
            <person name="Gohl D.M."/>
            <person name="Silverstein K.A.T."/>
            <person name="Koren S."/>
            <person name="Bechman K.B."/>
            <person name="Herman A."/>
            <person name="Abrahante J.E."/>
            <person name="Garbe J."/>
        </authorList>
    </citation>
    <scope>NUCLEOTIDE SEQUENCE</scope>
    <source>
        <strain evidence="2">Duluth1</strain>
        <tissue evidence="2">Whole animal</tissue>
    </source>
</reference>
<protein>
    <recommendedName>
        <fullName evidence="1">BRCT domain-containing protein</fullName>
    </recommendedName>
</protein>
<proteinExistence type="predicted"/>
<gene>
    <name evidence="2" type="ORF">DPMN_082687</name>
</gene>
<name>A0A9D4BH17_DREPO</name>
<organism evidence="2 3">
    <name type="scientific">Dreissena polymorpha</name>
    <name type="common">Zebra mussel</name>
    <name type="synonym">Mytilus polymorpha</name>
    <dbReference type="NCBI Taxonomy" id="45954"/>
    <lineage>
        <taxon>Eukaryota</taxon>
        <taxon>Metazoa</taxon>
        <taxon>Spiralia</taxon>
        <taxon>Lophotrochozoa</taxon>
        <taxon>Mollusca</taxon>
        <taxon>Bivalvia</taxon>
        <taxon>Autobranchia</taxon>
        <taxon>Heteroconchia</taxon>
        <taxon>Euheterodonta</taxon>
        <taxon>Imparidentia</taxon>
        <taxon>Neoheterodontei</taxon>
        <taxon>Myida</taxon>
        <taxon>Dreissenoidea</taxon>
        <taxon>Dreissenidae</taxon>
        <taxon>Dreissena</taxon>
    </lineage>
</organism>
<dbReference type="InterPro" id="IPR036420">
    <property type="entry name" value="BRCT_dom_sf"/>
</dbReference>
<keyword evidence="3" id="KW-1185">Reference proteome</keyword>
<evidence type="ECO:0000259" key="1">
    <source>
        <dbReference type="PROSITE" id="PS50172"/>
    </source>
</evidence>
<dbReference type="Gene3D" id="3.40.50.10190">
    <property type="entry name" value="BRCT domain"/>
    <property type="match status" value="1"/>
</dbReference>
<evidence type="ECO:0000313" key="2">
    <source>
        <dbReference type="EMBL" id="KAH3695230.1"/>
    </source>
</evidence>
<comment type="caution">
    <text evidence="2">The sequence shown here is derived from an EMBL/GenBank/DDBJ whole genome shotgun (WGS) entry which is preliminary data.</text>
</comment>
<dbReference type="Proteomes" id="UP000828390">
    <property type="component" value="Unassembled WGS sequence"/>
</dbReference>
<dbReference type="AlphaFoldDB" id="A0A9D4BH17"/>
<accession>A0A9D4BH17</accession>
<reference evidence="2" key="1">
    <citation type="journal article" date="2019" name="bioRxiv">
        <title>The Genome of the Zebra Mussel, Dreissena polymorpha: A Resource for Invasive Species Research.</title>
        <authorList>
            <person name="McCartney M.A."/>
            <person name="Auch B."/>
            <person name="Kono T."/>
            <person name="Mallez S."/>
            <person name="Zhang Y."/>
            <person name="Obille A."/>
            <person name="Becker A."/>
            <person name="Abrahante J.E."/>
            <person name="Garbe J."/>
            <person name="Badalamenti J.P."/>
            <person name="Herman A."/>
            <person name="Mangelson H."/>
            <person name="Liachko I."/>
            <person name="Sullivan S."/>
            <person name="Sone E.D."/>
            <person name="Koren S."/>
            <person name="Silverstein K.A.T."/>
            <person name="Beckman K.B."/>
            <person name="Gohl D.M."/>
        </authorList>
    </citation>
    <scope>NUCLEOTIDE SEQUENCE</scope>
    <source>
        <strain evidence="2">Duluth1</strain>
        <tissue evidence="2">Whole animal</tissue>
    </source>
</reference>
<dbReference type="InterPro" id="IPR001357">
    <property type="entry name" value="BRCT_dom"/>
</dbReference>
<sequence>MENFMVTKICQYGEICHKLDYQGYEFELRGDTWVHITKGQLLKLIKDIGGIPVINSTEDTVVVCADNMLHTSSQCVTKEWVFSCIVEGKMVSLKEQTTDGDIVYNSDELCVINEPLNKVIVAKSGSANGKGRSQKAQCCIYCEKLDYKLHRHLEQQHSNEIEEAKILNMPKRSKKETGMGSHNCQG</sequence>
<dbReference type="EMBL" id="JAIWYP010000016">
    <property type="protein sequence ID" value="KAH3695230.1"/>
    <property type="molecule type" value="Genomic_DNA"/>
</dbReference>
<feature type="domain" description="BRCT" evidence="1">
    <location>
        <begin position="21"/>
        <end position="98"/>
    </location>
</feature>
<dbReference type="PROSITE" id="PS50172">
    <property type="entry name" value="BRCT"/>
    <property type="match status" value="1"/>
</dbReference>